<dbReference type="AlphaFoldDB" id="A0A0F8V8L3"/>
<evidence type="ECO:0000313" key="4">
    <source>
        <dbReference type="Proteomes" id="UP000034291"/>
    </source>
</evidence>
<dbReference type="PANTHER" id="PTHR35391">
    <property type="entry name" value="C2H2-TYPE DOMAIN-CONTAINING PROTEIN-RELATED"/>
    <property type="match status" value="1"/>
</dbReference>
<dbReference type="PANTHER" id="PTHR35391:SF5">
    <property type="entry name" value="DUF6590 DOMAIN-CONTAINING PROTEIN"/>
    <property type="match status" value="1"/>
</dbReference>
<sequence>MSAHHYSRDYRGASARAGANQNLSEPAPGYALSATPRTAGHSMYRGSSPFEQPVNTEESPNYTYRPGSILQSPPHSVRYSQTLTPNTLLVPQEPSLNPRPAAQRVVRSEYRMSAVLDPRYVVQSNHYFRVGKVFSVLWHENDGRGKPGTYLSTTQFVGKFGEPIYSTIRRMVVVKVFSDCSWCFPISTYGGQGVAKSGVNPSKHAMVYMTHTRPTRSVHEPEMTKEPLEVSPARYDERLDEMSRLNFGKIYTVEHNVKVLPIGEIASRSISKFLNYARPELAI</sequence>
<evidence type="ECO:0000313" key="3">
    <source>
        <dbReference type="EMBL" id="KKK19331.1"/>
    </source>
</evidence>
<comment type="caution">
    <text evidence="3">The sequence shown here is derived from an EMBL/GenBank/DDBJ whole genome shotgun (WGS) entry which is preliminary data.</text>
</comment>
<protein>
    <recommendedName>
        <fullName evidence="2">DUF6590 domain-containing protein</fullName>
    </recommendedName>
</protein>
<dbReference type="STRING" id="308745.A0A0F8V8L3"/>
<dbReference type="EMBL" id="JZBS01002278">
    <property type="protein sequence ID" value="KKK19331.1"/>
    <property type="molecule type" value="Genomic_DNA"/>
</dbReference>
<organism evidence="3 4">
    <name type="scientific">Aspergillus rambellii</name>
    <dbReference type="NCBI Taxonomy" id="308745"/>
    <lineage>
        <taxon>Eukaryota</taxon>
        <taxon>Fungi</taxon>
        <taxon>Dikarya</taxon>
        <taxon>Ascomycota</taxon>
        <taxon>Pezizomycotina</taxon>
        <taxon>Eurotiomycetes</taxon>
        <taxon>Eurotiomycetidae</taxon>
        <taxon>Eurotiales</taxon>
        <taxon>Aspergillaceae</taxon>
        <taxon>Aspergillus</taxon>
        <taxon>Aspergillus subgen. Nidulantes</taxon>
    </lineage>
</organism>
<gene>
    <name evidence="3" type="ORF">ARAM_006018</name>
</gene>
<feature type="compositionally biased region" description="Polar residues" evidence="1">
    <location>
        <begin position="49"/>
        <end position="62"/>
    </location>
</feature>
<accession>A0A0F8V8L3</accession>
<name>A0A0F8V8L3_9EURO</name>
<evidence type="ECO:0000259" key="2">
    <source>
        <dbReference type="Pfam" id="PF20233"/>
    </source>
</evidence>
<dbReference type="Proteomes" id="UP000034291">
    <property type="component" value="Unassembled WGS sequence"/>
</dbReference>
<evidence type="ECO:0000256" key="1">
    <source>
        <dbReference type="SAM" id="MobiDB-lite"/>
    </source>
</evidence>
<dbReference type="InterPro" id="IPR046497">
    <property type="entry name" value="DUF6590"/>
</dbReference>
<keyword evidence="4" id="KW-1185">Reference proteome</keyword>
<reference evidence="3 4" key="1">
    <citation type="submission" date="2015-02" db="EMBL/GenBank/DDBJ databases">
        <title>Draft Genome Sequences of Two Closely-Related Aflatoxigenic Aspergillus Species Obtained from the Cote d'Ivoire.</title>
        <authorList>
            <person name="Moore G.G."/>
            <person name="Beltz S.B."/>
            <person name="Mack B.M."/>
        </authorList>
    </citation>
    <scope>NUCLEOTIDE SEQUENCE [LARGE SCALE GENOMIC DNA]</scope>
    <source>
        <strain evidence="3 4">SRRC1468</strain>
    </source>
</reference>
<feature type="region of interest" description="Disordered" evidence="1">
    <location>
        <begin position="1"/>
        <end position="62"/>
    </location>
</feature>
<feature type="compositionally biased region" description="Basic and acidic residues" evidence="1">
    <location>
        <begin position="1"/>
        <end position="11"/>
    </location>
</feature>
<proteinExistence type="predicted"/>
<dbReference type="OrthoDB" id="3559580at2759"/>
<feature type="domain" description="DUF6590" evidence="2">
    <location>
        <begin position="126"/>
        <end position="274"/>
    </location>
</feature>
<dbReference type="Pfam" id="PF20233">
    <property type="entry name" value="DUF6590"/>
    <property type="match status" value="1"/>
</dbReference>